<reference evidence="2 3" key="2">
    <citation type="journal article" date="2016" name="Genome Announc.">
        <title>Draft Genome Sequences of Streptomyces scabiei S58, Streptomyces turgidiscabies T45, and Streptomyces acidiscabies a10, the Pathogens of Potato Common Scab, Isolated in Japan.</title>
        <authorList>
            <person name="Tomihama T."/>
            <person name="Nishi Y."/>
            <person name="Sakai M."/>
            <person name="Ikenaga M."/>
            <person name="Okubo T."/>
            <person name="Ikeda S."/>
        </authorList>
    </citation>
    <scope>NUCLEOTIDE SEQUENCE [LARGE SCALE GENOMIC DNA]</scope>
    <source>
        <strain evidence="2 3">S58</strain>
    </source>
</reference>
<evidence type="ECO:0000313" key="3">
    <source>
        <dbReference type="Proteomes" id="UP000067448"/>
    </source>
</evidence>
<accession>A0A117EEI3</accession>
<reference evidence="3" key="3">
    <citation type="submission" date="2016-02" db="EMBL/GenBank/DDBJ databases">
        <title>Draft genome of pathogenic Streptomyces sp. in Japan.</title>
        <authorList>
            <person name="Tomihama T."/>
            <person name="Ikenaga M."/>
            <person name="Sakai M."/>
            <person name="Okubo T."/>
            <person name="Ikeda S."/>
        </authorList>
    </citation>
    <scope>NUCLEOTIDE SEQUENCE [LARGE SCALE GENOMIC DNA]</scope>
    <source>
        <strain evidence="3">S58</strain>
    </source>
</reference>
<sequence>MTLFTHRNAGGRCPCGAKDATCGPPSDVVPVDLRIEEVAAVSGPLKKYRVTRGGVETVMKLNDADAARLGVGPENVVGAASTIPLVEQVDEGEGGDGDGAADDSDDVQAEAVADVGEGAKPVQSAADSGGDVQAPGDPAATTDPSDPEEATVTEADSTPAAAEPNGSGDAGAQAPAKAPAKKATAKRATSANKARPAAANKAESPGG</sequence>
<feature type="compositionally biased region" description="Low complexity" evidence="1">
    <location>
        <begin position="186"/>
        <end position="207"/>
    </location>
</feature>
<proteinExistence type="predicted"/>
<feature type="compositionally biased region" description="Acidic residues" evidence="1">
    <location>
        <begin position="89"/>
        <end position="108"/>
    </location>
</feature>
<feature type="region of interest" description="Disordered" evidence="1">
    <location>
        <begin position="89"/>
        <end position="207"/>
    </location>
</feature>
<organism evidence="2 3">
    <name type="scientific">Streptomyces scabiei</name>
    <dbReference type="NCBI Taxonomy" id="1930"/>
    <lineage>
        <taxon>Bacteria</taxon>
        <taxon>Bacillati</taxon>
        <taxon>Actinomycetota</taxon>
        <taxon>Actinomycetes</taxon>
        <taxon>Kitasatosporales</taxon>
        <taxon>Streptomycetaceae</taxon>
        <taxon>Streptomyces</taxon>
    </lineage>
</organism>
<reference evidence="3" key="1">
    <citation type="submission" date="2015-11" db="EMBL/GenBank/DDBJ databases">
        <authorList>
            <consortium name="Cross-ministerial Strategic Innovation Promotion Program (SIP) consortium"/>
            <person name="Tomihama T."/>
            <person name="Ikenaga M."/>
            <person name="Sakai M."/>
            <person name="Okubo T."/>
            <person name="Ikeda S."/>
        </authorList>
    </citation>
    <scope>NUCLEOTIDE SEQUENCE [LARGE SCALE GENOMIC DNA]</scope>
    <source>
        <strain evidence="3">S58</strain>
    </source>
</reference>
<evidence type="ECO:0000313" key="2">
    <source>
        <dbReference type="EMBL" id="GAQ64055.1"/>
    </source>
</evidence>
<evidence type="ECO:0000256" key="1">
    <source>
        <dbReference type="SAM" id="MobiDB-lite"/>
    </source>
</evidence>
<comment type="caution">
    <text evidence="2">The sequence shown here is derived from an EMBL/GenBank/DDBJ whole genome shotgun (WGS) entry which is preliminary data.</text>
</comment>
<name>A0A117EEI3_STRSC</name>
<dbReference type="AlphaFoldDB" id="A0A117EEI3"/>
<protein>
    <submittedName>
        <fullName evidence="2">Uncharacterized protein</fullName>
    </submittedName>
</protein>
<dbReference type="Proteomes" id="UP000067448">
    <property type="component" value="Unassembled WGS sequence"/>
</dbReference>
<gene>
    <name evidence="2" type="ORF">SsS58_04445</name>
</gene>
<dbReference type="EMBL" id="BCMM01000021">
    <property type="protein sequence ID" value="GAQ64055.1"/>
    <property type="molecule type" value="Genomic_DNA"/>
</dbReference>